<sequence length="70" mass="8270">MSATEEYVDEYEHYNYEQDKIANQGHSGKQRTKKEVSDHTNHHDPSGHSRKIVTKLQNSEQKKKERKDSK</sequence>
<evidence type="ECO:0000313" key="3">
    <source>
        <dbReference type="EMBL" id="SSX17827.1"/>
    </source>
</evidence>
<evidence type="ECO:0000256" key="1">
    <source>
        <dbReference type="SAM" id="MobiDB-lite"/>
    </source>
</evidence>
<dbReference type="GO" id="GO:0045786">
    <property type="term" value="P:negative regulation of cell cycle"/>
    <property type="evidence" value="ECO:0007669"/>
    <property type="project" value="TreeGrafter"/>
</dbReference>
<evidence type="ECO:0000313" key="2">
    <source>
        <dbReference type="EMBL" id="SSW97441.1"/>
    </source>
</evidence>
<dbReference type="EMBL" id="UFQT01000016">
    <property type="protein sequence ID" value="SSX17827.1"/>
    <property type="molecule type" value="Genomic_DNA"/>
</dbReference>
<dbReference type="EMBL" id="UFQS01000016">
    <property type="protein sequence ID" value="SSW97441.1"/>
    <property type="molecule type" value="Genomic_DNA"/>
</dbReference>
<accession>A0A336JZ31</accession>
<dbReference type="Pfam" id="PF10195">
    <property type="entry name" value="Phospho_p8"/>
    <property type="match status" value="1"/>
</dbReference>
<gene>
    <name evidence="2" type="primary">CSON003684</name>
</gene>
<reference evidence="2" key="1">
    <citation type="submission" date="2018-04" db="EMBL/GenBank/DDBJ databases">
        <authorList>
            <person name="Go L.Y."/>
            <person name="Mitchell J.A."/>
        </authorList>
    </citation>
    <scope>NUCLEOTIDE SEQUENCE</scope>
    <source>
        <tissue evidence="2">Whole organism</tissue>
    </source>
</reference>
<dbReference type="InterPro" id="IPR018792">
    <property type="entry name" value="NUPR1-like"/>
</dbReference>
<dbReference type="GO" id="GO:0006357">
    <property type="term" value="P:regulation of transcription by RNA polymerase II"/>
    <property type="evidence" value="ECO:0007669"/>
    <property type="project" value="TreeGrafter"/>
</dbReference>
<dbReference type="PANTHER" id="PTHR17149">
    <property type="entry name" value="NUCLEAR PROTEIN 1 AND 2"/>
    <property type="match status" value="1"/>
</dbReference>
<feature type="compositionally biased region" description="Basic and acidic residues" evidence="1">
    <location>
        <begin position="60"/>
        <end position="70"/>
    </location>
</feature>
<dbReference type="GO" id="GO:0008285">
    <property type="term" value="P:negative regulation of cell population proliferation"/>
    <property type="evidence" value="ECO:0007669"/>
    <property type="project" value="TreeGrafter"/>
</dbReference>
<dbReference type="PANTHER" id="PTHR17149:SF4">
    <property type="entry name" value="RH17958P"/>
    <property type="match status" value="1"/>
</dbReference>
<dbReference type="OMA" id="MNTEHNK"/>
<dbReference type="VEuPathDB" id="VectorBase:CSON003684"/>
<feature type="region of interest" description="Disordered" evidence="1">
    <location>
        <begin position="15"/>
        <end position="70"/>
    </location>
</feature>
<dbReference type="AlphaFoldDB" id="A0A336JZ31"/>
<name>A0A336JZ31_CULSO</name>
<organism evidence="2">
    <name type="scientific">Culicoides sonorensis</name>
    <name type="common">Biting midge</name>
    <dbReference type="NCBI Taxonomy" id="179676"/>
    <lineage>
        <taxon>Eukaryota</taxon>
        <taxon>Metazoa</taxon>
        <taxon>Ecdysozoa</taxon>
        <taxon>Arthropoda</taxon>
        <taxon>Hexapoda</taxon>
        <taxon>Insecta</taxon>
        <taxon>Pterygota</taxon>
        <taxon>Neoptera</taxon>
        <taxon>Endopterygota</taxon>
        <taxon>Diptera</taxon>
        <taxon>Nematocera</taxon>
        <taxon>Chironomoidea</taxon>
        <taxon>Ceratopogonidae</taxon>
        <taxon>Ceratopogoninae</taxon>
        <taxon>Culicoides</taxon>
        <taxon>Monoculicoides</taxon>
    </lineage>
</organism>
<protein>
    <submittedName>
        <fullName evidence="2">CSON003684 protein</fullName>
    </submittedName>
</protein>
<reference evidence="3" key="2">
    <citation type="submission" date="2018-07" db="EMBL/GenBank/DDBJ databases">
        <authorList>
            <person name="Quirk P.G."/>
            <person name="Krulwich T.A."/>
        </authorList>
    </citation>
    <scope>NUCLEOTIDE SEQUENCE</scope>
</reference>
<proteinExistence type="predicted"/>
<feature type="compositionally biased region" description="Basic and acidic residues" evidence="1">
    <location>
        <begin position="33"/>
        <end position="47"/>
    </location>
</feature>
<dbReference type="GO" id="GO:0005634">
    <property type="term" value="C:nucleus"/>
    <property type="evidence" value="ECO:0007669"/>
    <property type="project" value="TreeGrafter"/>
</dbReference>